<sequence>MAMFKEGRDGSSVKYIDPSDNQGAGSSIRWGCMVQEFNQITKLKFL</sequence>
<feature type="compositionally biased region" description="Basic and acidic residues" evidence="1">
    <location>
        <begin position="1"/>
        <end position="11"/>
    </location>
</feature>
<evidence type="ECO:0000313" key="2">
    <source>
        <dbReference type="EMBL" id="RFC81805.1"/>
    </source>
</evidence>
<gene>
    <name evidence="2" type="ORF">C9E89_019875</name>
</gene>
<dbReference type="EMBL" id="PYIX02000055">
    <property type="protein sequence ID" value="RFC81805.1"/>
    <property type="molecule type" value="Genomic_DNA"/>
</dbReference>
<dbReference type="OrthoDB" id="2664633at2"/>
<feature type="region of interest" description="Disordered" evidence="1">
    <location>
        <begin position="1"/>
        <end position="25"/>
    </location>
</feature>
<evidence type="ECO:0000313" key="3">
    <source>
        <dbReference type="Proteomes" id="UP000240957"/>
    </source>
</evidence>
<name>A0A371YK13_9GAMM</name>
<comment type="caution">
    <text evidence="2">The sequence shown here is derived from an EMBL/GenBank/DDBJ whole genome shotgun (WGS) entry which is preliminary data.</text>
</comment>
<dbReference type="Proteomes" id="UP000240957">
    <property type="component" value="Unassembled WGS sequence"/>
</dbReference>
<accession>A0A371YK13</accession>
<dbReference type="AlphaFoldDB" id="A0A371YK13"/>
<protein>
    <submittedName>
        <fullName evidence="2">Uncharacterized protein</fullName>
    </submittedName>
</protein>
<evidence type="ECO:0000256" key="1">
    <source>
        <dbReference type="SAM" id="MobiDB-lite"/>
    </source>
</evidence>
<organism evidence="2 3">
    <name type="scientific">Acinetobacter sichuanensis</name>
    <dbReference type="NCBI Taxonomy" id="2136183"/>
    <lineage>
        <taxon>Bacteria</taxon>
        <taxon>Pseudomonadati</taxon>
        <taxon>Pseudomonadota</taxon>
        <taxon>Gammaproteobacteria</taxon>
        <taxon>Moraxellales</taxon>
        <taxon>Moraxellaceae</taxon>
        <taxon>Acinetobacter</taxon>
    </lineage>
</organism>
<reference evidence="2 3" key="1">
    <citation type="submission" date="2018-08" db="EMBL/GenBank/DDBJ databases">
        <title>The draft genome of Acinetobacter sichuanensis strain WCHAc060041.</title>
        <authorList>
            <person name="Qin J."/>
            <person name="Feng Y."/>
            <person name="Zong Z."/>
        </authorList>
    </citation>
    <scope>NUCLEOTIDE SEQUENCE [LARGE SCALE GENOMIC DNA]</scope>
    <source>
        <strain evidence="2 3">WCHAc060041</strain>
    </source>
</reference>
<proteinExistence type="predicted"/>